<feature type="compositionally biased region" description="Polar residues" evidence="3">
    <location>
        <begin position="94"/>
        <end position="111"/>
    </location>
</feature>
<dbReference type="Pfam" id="PF08243">
    <property type="entry name" value="SPT2"/>
    <property type="match status" value="1"/>
</dbReference>
<feature type="compositionally biased region" description="Low complexity" evidence="3">
    <location>
        <begin position="212"/>
        <end position="248"/>
    </location>
</feature>
<evidence type="ECO:0000313" key="5">
    <source>
        <dbReference type="Proteomes" id="UP000258309"/>
    </source>
</evidence>
<evidence type="ECO:0000313" key="4">
    <source>
        <dbReference type="EMBL" id="RFU34312.1"/>
    </source>
</evidence>
<dbReference type="Proteomes" id="UP000258309">
    <property type="component" value="Unassembled WGS sequence"/>
</dbReference>
<dbReference type="OMA" id="QHKKVEK"/>
<comment type="similarity">
    <text evidence="1">Belongs to the SPT2 family.</text>
</comment>
<accession>A0A3E2HMA8</accession>
<reference evidence="4 5" key="1">
    <citation type="submission" date="2018-05" db="EMBL/GenBank/DDBJ databases">
        <title>Draft genome sequence of Scytalidium lignicola DSM 105466, a ubiquitous saprotrophic fungus.</title>
        <authorList>
            <person name="Buettner E."/>
            <person name="Gebauer A.M."/>
            <person name="Hofrichter M."/>
            <person name="Liers C."/>
            <person name="Kellner H."/>
        </authorList>
    </citation>
    <scope>NUCLEOTIDE SEQUENCE [LARGE SCALE GENOMIC DNA]</scope>
    <source>
        <strain evidence="4 5">DSM 105466</strain>
    </source>
</reference>
<gene>
    <name evidence="4" type="ORF">B7463_g1968</name>
</gene>
<evidence type="ECO:0000256" key="1">
    <source>
        <dbReference type="ARBA" id="ARBA00006461"/>
    </source>
</evidence>
<feature type="compositionally biased region" description="Low complexity" evidence="3">
    <location>
        <begin position="58"/>
        <end position="74"/>
    </location>
</feature>
<feature type="region of interest" description="Disordered" evidence="3">
    <location>
        <begin position="136"/>
        <end position="282"/>
    </location>
</feature>
<dbReference type="OrthoDB" id="3600139at2759"/>
<dbReference type="InterPro" id="IPR013256">
    <property type="entry name" value="Chromatin_SPT2"/>
</dbReference>
<feature type="compositionally biased region" description="Basic and acidic residues" evidence="3">
    <location>
        <begin position="197"/>
        <end position="207"/>
    </location>
</feature>
<feature type="non-terminal residue" evidence="4">
    <location>
        <position position="1"/>
    </location>
</feature>
<feature type="compositionally biased region" description="Basic and acidic residues" evidence="3">
    <location>
        <begin position="28"/>
        <end position="38"/>
    </location>
</feature>
<feature type="non-terminal residue" evidence="4">
    <location>
        <position position="335"/>
    </location>
</feature>
<feature type="compositionally biased region" description="Acidic residues" evidence="3">
    <location>
        <begin position="262"/>
        <end position="275"/>
    </location>
</feature>
<sequence>MPPIGDLLAQITGEPSPTLSSSPVTLIRKAENDIRRPSEGAQRAKPSVARPSAQIPHSNKNQASHSSNSNSTVNPTPPSNQRPGPQRYIPPTPKSVTPTAPATSAMTNSSKPPKKGSFAEIMARAKAAQANLGAVGKIQHKRIEKREREDIKARRLQKLGKTLASEKMNGRTGQAPLRDERNSVRENSGKVGSASKGLEKDKVLPEKKVKKAALATTGYTGTARPKPGSARSASASTSRPAVNGNRSSGYGGGSSSKRYYVSEEDEEEEEEEENYYSDVSSDMEAAVYEVDKEEEYAERIARHEDAEALREEMRLKREKEEKRKRLIAMAKRARR</sequence>
<protein>
    <recommendedName>
        <fullName evidence="6">SPT2 chromatin protein</fullName>
    </recommendedName>
</protein>
<dbReference type="AlphaFoldDB" id="A0A3E2HMA8"/>
<dbReference type="STRING" id="5539.A0A3E2HMA8"/>
<name>A0A3E2HMA8_SCYLI</name>
<comment type="caution">
    <text evidence="4">The sequence shown here is derived from an EMBL/GenBank/DDBJ whole genome shotgun (WGS) entry which is preliminary data.</text>
</comment>
<dbReference type="EMBL" id="NCSJ02000022">
    <property type="protein sequence ID" value="RFU34312.1"/>
    <property type="molecule type" value="Genomic_DNA"/>
</dbReference>
<dbReference type="SMART" id="SM00784">
    <property type="entry name" value="SPT2"/>
    <property type="match status" value="1"/>
</dbReference>
<feature type="compositionally biased region" description="Basic and acidic residues" evidence="3">
    <location>
        <begin position="177"/>
        <end position="188"/>
    </location>
</feature>
<evidence type="ECO:0000256" key="2">
    <source>
        <dbReference type="ARBA" id="ARBA00023054"/>
    </source>
</evidence>
<feature type="compositionally biased region" description="Low complexity" evidence="3">
    <location>
        <begin position="15"/>
        <end position="26"/>
    </location>
</feature>
<feature type="compositionally biased region" description="Basic and acidic residues" evidence="3">
    <location>
        <begin position="144"/>
        <end position="153"/>
    </location>
</feature>
<keyword evidence="5" id="KW-1185">Reference proteome</keyword>
<feature type="region of interest" description="Disordered" evidence="3">
    <location>
        <begin position="1"/>
        <end position="118"/>
    </location>
</feature>
<evidence type="ECO:0008006" key="6">
    <source>
        <dbReference type="Google" id="ProtNLM"/>
    </source>
</evidence>
<keyword evidence="2" id="KW-0175">Coiled coil</keyword>
<organism evidence="4 5">
    <name type="scientific">Scytalidium lignicola</name>
    <name type="common">Hyphomycete</name>
    <dbReference type="NCBI Taxonomy" id="5539"/>
    <lineage>
        <taxon>Eukaryota</taxon>
        <taxon>Fungi</taxon>
        <taxon>Dikarya</taxon>
        <taxon>Ascomycota</taxon>
        <taxon>Pezizomycotina</taxon>
        <taxon>Leotiomycetes</taxon>
        <taxon>Leotiomycetes incertae sedis</taxon>
        <taxon>Scytalidium</taxon>
    </lineage>
</organism>
<evidence type="ECO:0000256" key="3">
    <source>
        <dbReference type="SAM" id="MobiDB-lite"/>
    </source>
</evidence>
<proteinExistence type="inferred from homology"/>